<dbReference type="RefSeq" id="WP_051630249.1">
    <property type="nucleotide sequence ID" value="NZ_BMLF01000001.1"/>
</dbReference>
<accession>A0A917SMN3</accession>
<comment type="caution">
    <text evidence="2">The sequence shown here is derived from an EMBL/GenBank/DDBJ whole genome shotgun (WGS) entry which is preliminary data.</text>
</comment>
<keyword evidence="1" id="KW-0812">Transmembrane</keyword>
<reference evidence="2" key="1">
    <citation type="journal article" date="2014" name="Int. J. Syst. Evol. Microbiol.">
        <title>Complete genome sequence of Corynebacterium casei LMG S-19264T (=DSM 44701T), isolated from a smear-ripened cheese.</title>
        <authorList>
            <consortium name="US DOE Joint Genome Institute (JGI-PGF)"/>
            <person name="Walter F."/>
            <person name="Albersmeier A."/>
            <person name="Kalinowski J."/>
            <person name="Ruckert C."/>
        </authorList>
    </citation>
    <scope>NUCLEOTIDE SEQUENCE</scope>
    <source>
        <strain evidence="2">CGMCC 1.6293</strain>
    </source>
</reference>
<feature type="transmembrane region" description="Helical" evidence="1">
    <location>
        <begin position="143"/>
        <end position="161"/>
    </location>
</feature>
<evidence type="ECO:0000313" key="3">
    <source>
        <dbReference type="Proteomes" id="UP000649829"/>
    </source>
</evidence>
<protein>
    <submittedName>
        <fullName evidence="2">DUF1275 family protein</fullName>
    </submittedName>
</protein>
<dbReference type="PANTHER" id="PTHR37314">
    <property type="entry name" value="SLR0142 PROTEIN"/>
    <property type="match status" value="1"/>
</dbReference>
<keyword evidence="3" id="KW-1185">Reference proteome</keyword>
<evidence type="ECO:0000313" key="2">
    <source>
        <dbReference type="EMBL" id="GGL86367.1"/>
    </source>
</evidence>
<reference evidence="2" key="2">
    <citation type="submission" date="2020-09" db="EMBL/GenBank/DDBJ databases">
        <authorList>
            <person name="Sun Q."/>
            <person name="Zhou Y."/>
        </authorList>
    </citation>
    <scope>NUCLEOTIDE SEQUENCE</scope>
    <source>
        <strain evidence="2">CGMCC 1.6293</strain>
    </source>
</reference>
<dbReference type="Proteomes" id="UP000649829">
    <property type="component" value="Unassembled WGS sequence"/>
</dbReference>
<dbReference type="EMBL" id="BMLF01000001">
    <property type="protein sequence ID" value="GGL86367.1"/>
    <property type="molecule type" value="Genomic_DNA"/>
</dbReference>
<feature type="transmembrane region" description="Helical" evidence="1">
    <location>
        <begin position="108"/>
        <end position="137"/>
    </location>
</feature>
<gene>
    <name evidence="2" type="ORF">GCM10011534_05400</name>
</gene>
<organism evidence="2 3">
    <name type="scientific">Pseudooceanicola nanhaiensis</name>
    <dbReference type="NCBI Taxonomy" id="375761"/>
    <lineage>
        <taxon>Bacteria</taxon>
        <taxon>Pseudomonadati</taxon>
        <taxon>Pseudomonadota</taxon>
        <taxon>Alphaproteobacteria</taxon>
        <taxon>Rhodobacterales</taxon>
        <taxon>Paracoccaceae</taxon>
        <taxon>Pseudooceanicola</taxon>
    </lineage>
</organism>
<keyword evidence="1" id="KW-0472">Membrane</keyword>
<evidence type="ECO:0000256" key="1">
    <source>
        <dbReference type="SAM" id="Phobius"/>
    </source>
</evidence>
<feature type="transmembrane region" description="Helical" evidence="1">
    <location>
        <begin position="205"/>
        <end position="223"/>
    </location>
</feature>
<feature type="transmembrane region" description="Helical" evidence="1">
    <location>
        <begin position="25"/>
        <end position="51"/>
    </location>
</feature>
<feature type="transmembrane region" description="Helical" evidence="1">
    <location>
        <begin position="71"/>
        <end position="96"/>
    </location>
</feature>
<feature type="transmembrane region" description="Helical" evidence="1">
    <location>
        <begin position="181"/>
        <end position="199"/>
    </location>
</feature>
<dbReference type="PANTHER" id="PTHR37314:SF4">
    <property type="entry name" value="UPF0700 TRANSMEMBRANE PROTEIN YOAK"/>
    <property type="match status" value="1"/>
</dbReference>
<name>A0A917SMN3_9RHOB</name>
<keyword evidence="1" id="KW-1133">Transmembrane helix</keyword>
<sequence length="237" mass="24216">MRQAEETGMRARQARRRVERHRLRVALVFVAAVSALAGMTDAIGLMIAGNFVSFMSGNTTRAGVALAEGRFGAALPMLLAVAVFVAGNALGVLVAGRGRRAFTRVLGLVALLVAGAALVFAWPLAGFLLAVLAMAVLNAAVEQVAGLPIGLTYVTGALSRFGKGLGRRLRGEARPGWEIQIVPWCGMAAGAVAGAGLAMHWGAGALWVPAGCAAALALAGLVLPRRTARGLSRAVGG</sequence>
<dbReference type="Pfam" id="PF06912">
    <property type="entry name" value="DUF1275"/>
    <property type="match status" value="1"/>
</dbReference>
<proteinExistence type="predicted"/>
<dbReference type="AlphaFoldDB" id="A0A917SMN3"/>
<dbReference type="InterPro" id="IPR010699">
    <property type="entry name" value="DUF1275"/>
</dbReference>